<evidence type="ECO:0000313" key="2">
    <source>
        <dbReference type="EMBL" id="GMF31902.1"/>
    </source>
</evidence>
<dbReference type="InterPro" id="IPR015889">
    <property type="entry name" value="Intradiol_dOase_core"/>
</dbReference>
<reference evidence="2" key="1">
    <citation type="submission" date="2023-04" db="EMBL/GenBank/DDBJ databases">
        <title>Phytophthora lilii NBRC 32176.</title>
        <authorList>
            <person name="Ichikawa N."/>
            <person name="Sato H."/>
            <person name="Tonouchi N."/>
        </authorList>
    </citation>
    <scope>NUCLEOTIDE SEQUENCE</scope>
    <source>
        <strain evidence="2">NBRC 32176</strain>
    </source>
</reference>
<dbReference type="PANTHER" id="PTHR34315:SF1">
    <property type="entry name" value="INTRADIOL RING-CLEAVAGE DIOXYGENASES DOMAIN-CONTAINING PROTEIN-RELATED"/>
    <property type="match status" value="1"/>
</dbReference>
<keyword evidence="3" id="KW-1185">Reference proteome</keyword>
<dbReference type="GO" id="GO:0016702">
    <property type="term" value="F:oxidoreductase activity, acting on single donors with incorporation of molecular oxygen, incorporation of two atoms of oxygen"/>
    <property type="evidence" value="ECO:0007669"/>
    <property type="project" value="InterPro"/>
</dbReference>
<dbReference type="Proteomes" id="UP001165083">
    <property type="component" value="Unassembled WGS sequence"/>
</dbReference>
<dbReference type="OrthoDB" id="121380at2759"/>
<dbReference type="PANTHER" id="PTHR34315">
    <property type="match status" value="1"/>
</dbReference>
<dbReference type="AlphaFoldDB" id="A0A9W6X5G4"/>
<sequence>MELKQKLFKAAQAREPTTPTATQCLDRAANEREPTPTASRGIPDVGGHGGDGIDEAPTLLHSSHNLSAPVRHPWRGPYSTLRDLFDNGASDLFDNKVKCALEPEVMQAPYYVNSELVRSDIREAQEGVSLNAEVQASDVNTCELVEGPQLNVDESDRHDFDESTCMILDPGSTCIARSVWSDPDTRWTSLDLASLKWLSDGGFSAAS</sequence>
<comment type="caution">
    <text evidence="2">The sequence shown here is derived from an EMBL/GenBank/DDBJ whole genome shotgun (WGS) entry which is preliminary data.</text>
</comment>
<dbReference type="EMBL" id="BSXW01000941">
    <property type="protein sequence ID" value="GMF31902.1"/>
    <property type="molecule type" value="Genomic_DNA"/>
</dbReference>
<feature type="region of interest" description="Disordered" evidence="1">
    <location>
        <begin position="1"/>
        <end position="53"/>
    </location>
</feature>
<dbReference type="GO" id="GO:0005506">
    <property type="term" value="F:iron ion binding"/>
    <property type="evidence" value="ECO:0007669"/>
    <property type="project" value="InterPro"/>
</dbReference>
<proteinExistence type="predicted"/>
<accession>A0A9W6X5G4</accession>
<organism evidence="2 3">
    <name type="scientific">Phytophthora lilii</name>
    <dbReference type="NCBI Taxonomy" id="2077276"/>
    <lineage>
        <taxon>Eukaryota</taxon>
        <taxon>Sar</taxon>
        <taxon>Stramenopiles</taxon>
        <taxon>Oomycota</taxon>
        <taxon>Peronosporomycetes</taxon>
        <taxon>Peronosporales</taxon>
        <taxon>Peronosporaceae</taxon>
        <taxon>Phytophthora</taxon>
    </lineage>
</organism>
<name>A0A9W6X5G4_9STRA</name>
<protein>
    <submittedName>
        <fullName evidence="2">Unnamed protein product</fullName>
    </submittedName>
</protein>
<gene>
    <name evidence="2" type="ORF">Plil01_001364500</name>
</gene>
<evidence type="ECO:0000313" key="3">
    <source>
        <dbReference type="Proteomes" id="UP001165083"/>
    </source>
</evidence>
<evidence type="ECO:0000256" key="1">
    <source>
        <dbReference type="SAM" id="MobiDB-lite"/>
    </source>
</evidence>
<dbReference type="Gene3D" id="2.60.130.10">
    <property type="entry name" value="Aromatic compound dioxygenase"/>
    <property type="match status" value="1"/>
</dbReference>